<dbReference type="RefSeq" id="WP_085888297.1">
    <property type="nucleotide sequence ID" value="NZ_FWFN01000004.1"/>
</dbReference>
<reference evidence="3" key="1">
    <citation type="submission" date="2017-03" db="EMBL/GenBank/DDBJ databases">
        <authorList>
            <person name="Rodrigo-Torres L."/>
            <person name="Arahal R.D."/>
            <person name="Lucena T."/>
        </authorList>
    </citation>
    <scope>NUCLEOTIDE SEQUENCE [LARGE SCALE GENOMIC DNA]</scope>
    <source>
        <strain evidence="3">CECT 7751</strain>
    </source>
</reference>
<evidence type="ECO:0000256" key="1">
    <source>
        <dbReference type="SAM" id="SignalP"/>
    </source>
</evidence>
<dbReference type="InterPro" id="IPR007407">
    <property type="entry name" value="DUF459"/>
</dbReference>
<dbReference type="EMBL" id="FWFN01000004">
    <property type="protein sequence ID" value="SLN47570.1"/>
    <property type="molecule type" value="Genomic_DNA"/>
</dbReference>
<accession>A0A1X6ZCH4</accession>
<dbReference type="Gene3D" id="3.40.50.1110">
    <property type="entry name" value="SGNH hydrolase"/>
    <property type="match status" value="1"/>
</dbReference>
<feature type="chain" id="PRO_5013321732" evidence="1">
    <location>
        <begin position="28"/>
        <end position="277"/>
    </location>
</feature>
<feature type="signal peptide" evidence="1">
    <location>
        <begin position="1"/>
        <end position="27"/>
    </location>
</feature>
<keyword evidence="1" id="KW-0732">Signal</keyword>
<dbReference type="PANTHER" id="PTHR30383">
    <property type="entry name" value="THIOESTERASE 1/PROTEASE 1/LYSOPHOSPHOLIPASE L1"/>
    <property type="match status" value="1"/>
</dbReference>
<dbReference type="PANTHER" id="PTHR30383:SF5">
    <property type="entry name" value="SGNH HYDROLASE-TYPE ESTERASE DOMAIN-CONTAINING PROTEIN"/>
    <property type="match status" value="1"/>
</dbReference>
<keyword evidence="3" id="KW-1185">Reference proteome</keyword>
<sequence>MQRFSKVRRAFGLMLLATLPVAGCTSAQDLGQLLTRPEGNARALPVAQPSRRFSAEAPATLLVIGDSLSDGFGMLLIQRAQARGLHLRVVNRGRNSTGLSRGDFYDWPGNFSQMLAATRPDFTVAHFGSNDMQSIRTAEGTVPFQTEAWDSAYKARASGIVAEAAQAGTLFYMLGPAPDRNTNLNAHLDHINPLLAQAAQENGGIYFPLEPHASGEGFTWVPTTQLGDQTLTIRSGDGSHFTIRGYQMVADLVLDDLVRRFPSLAPAPEQLTFIALQ</sequence>
<dbReference type="GO" id="GO:0004622">
    <property type="term" value="F:phosphatidylcholine lysophospholipase activity"/>
    <property type="evidence" value="ECO:0007669"/>
    <property type="project" value="TreeGrafter"/>
</dbReference>
<proteinExistence type="predicted"/>
<name>A0A1X6ZCH4_9RHOB</name>
<dbReference type="AlphaFoldDB" id="A0A1X6ZCH4"/>
<evidence type="ECO:0000313" key="2">
    <source>
        <dbReference type="EMBL" id="SLN47570.1"/>
    </source>
</evidence>
<dbReference type="InterPro" id="IPR036514">
    <property type="entry name" value="SGNH_hydro_sf"/>
</dbReference>
<dbReference type="SUPFAM" id="SSF52266">
    <property type="entry name" value="SGNH hydrolase"/>
    <property type="match status" value="1"/>
</dbReference>
<dbReference type="Pfam" id="PF04311">
    <property type="entry name" value="DUF459"/>
    <property type="match status" value="1"/>
</dbReference>
<organism evidence="2 3">
    <name type="scientific">Pseudooceanicola marinus</name>
    <dbReference type="NCBI Taxonomy" id="396013"/>
    <lineage>
        <taxon>Bacteria</taxon>
        <taxon>Pseudomonadati</taxon>
        <taxon>Pseudomonadota</taxon>
        <taxon>Alphaproteobacteria</taxon>
        <taxon>Rhodobacterales</taxon>
        <taxon>Paracoccaceae</taxon>
        <taxon>Pseudooceanicola</taxon>
    </lineage>
</organism>
<dbReference type="InterPro" id="IPR051532">
    <property type="entry name" value="Ester_Hydrolysis_Enzymes"/>
</dbReference>
<gene>
    <name evidence="2" type="ORF">PSM7751_02245</name>
</gene>
<dbReference type="Proteomes" id="UP000193963">
    <property type="component" value="Unassembled WGS sequence"/>
</dbReference>
<dbReference type="OrthoDB" id="9805649at2"/>
<protein>
    <submittedName>
        <fullName evidence="2">Uncharacterized protein</fullName>
    </submittedName>
</protein>
<evidence type="ECO:0000313" key="3">
    <source>
        <dbReference type="Proteomes" id="UP000193963"/>
    </source>
</evidence>